<evidence type="ECO:0000313" key="2">
    <source>
        <dbReference type="Proteomes" id="UP000299102"/>
    </source>
</evidence>
<sequence>MIASDPDVASISTCFLFNACPNRNKRACEPPESRWPPPPMDIRNSSEVTIALLPSWIGIGYLIEEESG</sequence>
<dbReference type="Proteomes" id="UP000299102">
    <property type="component" value="Unassembled WGS sequence"/>
</dbReference>
<evidence type="ECO:0000313" key="1">
    <source>
        <dbReference type="EMBL" id="GBP52020.1"/>
    </source>
</evidence>
<accession>A0A4C1WME4</accession>
<proteinExistence type="predicted"/>
<gene>
    <name evidence="1" type="ORF">EVAR_45870_1</name>
</gene>
<organism evidence="1 2">
    <name type="scientific">Eumeta variegata</name>
    <name type="common">Bagworm moth</name>
    <name type="synonym">Eumeta japonica</name>
    <dbReference type="NCBI Taxonomy" id="151549"/>
    <lineage>
        <taxon>Eukaryota</taxon>
        <taxon>Metazoa</taxon>
        <taxon>Ecdysozoa</taxon>
        <taxon>Arthropoda</taxon>
        <taxon>Hexapoda</taxon>
        <taxon>Insecta</taxon>
        <taxon>Pterygota</taxon>
        <taxon>Neoptera</taxon>
        <taxon>Endopterygota</taxon>
        <taxon>Lepidoptera</taxon>
        <taxon>Glossata</taxon>
        <taxon>Ditrysia</taxon>
        <taxon>Tineoidea</taxon>
        <taxon>Psychidae</taxon>
        <taxon>Oiketicinae</taxon>
        <taxon>Eumeta</taxon>
    </lineage>
</organism>
<dbReference type="AlphaFoldDB" id="A0A4C1WME4"/>
<keyword evidence="2" id="KW-1185">Reference proteome</keyword>
<protein>
    <submittedName>
        <fullName evidence="1">Uncharacterized protein</fullName>
    </submittedName>
</protein>
<reference evidence="1 2" key="1">
    <citation type="journal article" date="2019" name="Commun. Biol.">
        <title>The bagworm genome reveals a unique fibroin gene that provides high tensile strength.</title>
        <authorList>
            <person name="Kono N."/>
            <person name="Nakamura H."/>
            <person name="Ohtoshi R."/>
            <person name="Tomita M."/>
            <person name="Numata K."/>
            <person name="Arakawa K."/>
        </authorList>
    </citation>
    <scope>NUCLEOTIDE SEQUENCE [LARGE SCALE GENOMIC DNA]</scope>
</reference>
<name>A0A4C1WME4_EUMVA</name>
<dbReference type="EMBL" id="BGZK01000593">
    <property type="protein sequence ID" value="GBP52020.1"/>
    <property type="molecule type" value="Genomic_DNA"/>
</dbReference>
<comment type="caution">
    <text evidence="1">The sequence shown here is derived from an EMBL/GenBank/DDBJ whole genome shotgun (WGS) entry which is preliminary data.</text>
</comment>